<keyword evidence="5" id="KW-1185">Reference proteome</keyword>
<comment type="similarity">
    <text evidence="1">Belongs to the universal stress protein A family.</text>
</comment>
<dbReference type="RefSeq" id="WP_007575740.1">
    <property type="nucleotide sequence ID" value="NZ_AGUD01000211.1"/>
</dbReference>
<dbReference type="Proteomes" id="UP000005143">
    <property type="component" value="Unassembled WGS sequence"/>
</dbReference>
<organism evidence="4 5">
    <name type="scientific">Patulibacter medicamentivorans</name>
    <dbReference type="NCBI Taxonomy" id="1097667"/>
    <lineage>
        <taxon>Bacteria</taxon>
        <taxon>Bacillati</taxon>
        <taxon>Actinomycetota</taxon>
        <taxon>Thermoleophilia</taxon>
        <taxon>Solirubrobacterales</taxon>
        <taxon>Patulibacteraceae</taxon>
        <taxon>Patulibacter</taxon>
    </lineage>
</organism>
<name>H0E6X0_9ACTN</name>
<evidence type="ECO:0000313" key="5">
    <source>
        <dbReference type="Proteomes" id="UP000005143"/>
    </source>
</evidence>
<dbReference type="PANTHER" id="PTHR46268">
    <property type="entry name" value="STRESS RESPONSE PROTEIN NHAX"/>
    <property type="match status" value="1"/>
</dbReference>
<sequence length="312" mass="33114">MTQKIIAGFDGNDGGRDALALAVVLADATDAELTVTTAYSYRRTAHDAPDAWHKLIRDDAAERLEGARQICGSRPRTSFVVSRGSSPADGLHQLAEQLEADVVVVGENRLGPLGRIAVGSVTEQTLHGAPCAVVVAPAGYAVQEQQRLQTIGVAYDPAPEARHALDRAVELARTTGARLRVIHVLPKEIIWYAGYAGAALLPEMREDARRQLESTAAAIEGVSEVETLLLEGDPATELGRVAEHLDLLVIGSRGRGPVQRVMLGSVSSRLVRHAHCPLLVFPRSAVPEEPAAPVIDDDATANGPERPATPVG</sequence>
<dbReference type="InterPro" id="IPR014729">
    <property type="entry name" value="Rossmann-like_a/b/a_fold"/>
</dbReference>
<evidence type="ECO:0000256" key="2">
    <source>
        <dbReference type="SAM" id="MobiDB-lite"/>
    </source>
</evidence>
<dbReference type="EMBL" id="AGUD01000211">
    <property type="protein sequence ID" value="EHN10573.1"/>
    <property type="molecule type" value="Genomic_DNA"/>
</dbReference>
<accession>H0E6X0</accession>
<dbReference type="InterPro" id="IPR006016">
    <property type="entry name" value="UspA"/>
</dbReference>
<comment type="caution">
    <text evidence="4">The sequence shown here is derived from an EMBL/GenBank/DDBJ whole genome shotgun (WGS) entry which is preliminary data.</text>
</comment>
<protein>
    <submittedName>
        <fullName evidence="4">UspA</fullName>
    </submittedName>
</protein>
<reference evidence="4 5" key="1">
    <citation type="journal article" date="2013" name="Biodegradation">
        <title>Quantitative proteomic analysis of ibuprofen-degrading Patulibacter sp. strain I11.</title>
        <authorList>
            <person name="Almeida B."/>
            <person name="Kjeldal H."/>
            <person name="Lolas I."/>
            <person name="Knudsen A.D."/>
            <person name="Carvalho G."/>
            <person name="Nielsen K.L."/>
            <person name="Barreto Crespo M.T."/>
            <person name="Stensballe A."/>
            <person name="Nielsen J.L."/>
        </authorList>
    </citation>
    <scope>NUCLEOTIDE SEQUENCE [LARGE SCALE GENOMIC DNA]</scope>
    <source>
        <strain evidence="4 5">I11</strain>
    </source>
</reference>
<dbReference type="InterPro" id="IPR006015">
    <property type="entry name" value="Universal_stress_UspA"/>
</dbReference>
<proteinExistence type="inferred from homology"/>
<dbReference type="PANTHER" id="PTHR46268:SF6">
    <property type="entry name" value="UNIVERSAL STRESS PROTEIN UP12"/>
    <property type="match status" value="1"/>
</dbReference>
<gene>
    <name evidence="4" type="ORF">PAI11_25710</name>
</gene>
<dbReference type="CDD" id="cd00293">
    <property type="entry name" value="USP-like"/>
    <property type="match status" value="2"/>
</dbReference>
<evidence type="ECO:0000259" key="3">
    <source>
        <dbReference type="Pfam" id="PF00582"/>
    </source>
</evidence>
<dbReference type="OrthoDB" id="3174546at2"/>
<evidence type="ECO:0000256" key="1">
    <source>
        <dbReference type="ARBA" id="ARBA00008791"/>
    </source>
</evidence>
<dbReference type="PRINTS" id="PR01438">
    <property type="entry name" value="UNVRSLSTRESS"/>
</dbReference>
<feature type="domain" description="UspA" evidence="3">
    <location>
        <begin position="149"/>
        <end position="282"/>
    </location>
</feature>
<dbReference type="Gene3D" id="3.40.50.620">
    <property type="entry name" value="HUPs"/>
    <property type="match status" value="2"/>
</dbReference>
<dbReference type="AlphaFoldDB" id="H0E6X0"/>
<feature type="domain" description="UspA" evidence="3">
    <location>
        <begin position="1"/>
        <end position="136"/>
    </location>
</feature>
<dbReference type="Pfam" id="PF00582">
    <property type="entry name" value="Usp"/>
    <property type="match status" value="2"/>
</dbReference>
<dbReference type="SUPFAM" id="SSF52402">
    <property type="entry name" value="Adenine nucleotide alpha hydrolases-like"/>
    <property type="match status" value="2"/>
</dbReference>
<evidence type="ECO:0000313" key="4">
    <source>
        <dbReference type="EMBL" id="EHN10573.1"/>
    </source>
</evidence>
<feature type="region of interest" description="Disordered" evidence="2">
    <location>
        <begin position="290"/>
        <end position="312"/>
    </location>
</feature>